<dbReference type="Pfam" id="PF20415">
    <property type="entry name" value="DUF6699"/>
    <property type="match status" value="1"/>
</dbReference>
<keyword evidence="4" id="KW-1185">Reference proteome</keyword>
<name>A0A9P5MZD9_9AGAM</name>
<organism evidence="3 4">
    <name type="scientific">Russula ochroleuca</name>
    <dbReference type="NCBI Taxonomy" id="152965"/>
    <lineage>
        <taxon>Eukaryota</taxon>
        <taxon>Fungi</taxon>
        <taxon>Dikarya</taxon>
        <taxon>Basidiomycota</taxon>
        <taxon>Agaricomycotina</taxon>
        <taxon>Agaricomycetes</taxon>
        <taxon>Russulales</taxon>
        <taxon>Russulaceae</taxon>
        <taxon>Russula</taxon>
    </lineage>
</organism>
<feature type="region of interest" description="Disordered" evidence="1">
    <location>
        <begin position="1"/>
        <end position="100"/>
    </location>
</feature>
<gene>
    <name evidence="3" type="ORF">DFH94DRAFT_362617</name>
</gene>
<dbReference type="OrthoDB" id="3241567at2759"/>
<dbReference type="EMBL" id="WHVB01000005">
    <property type="protein sequence ID" value="KAF8482386.1"/>
    <property type="molecule type" value="Genomic_DNA"/>
</dbReference>
<accession>A0A9P5MZD9</accession>
<dbReference type="InterPro" id="IPR046522">
    <property type="entry name" value="DUF6699"/>
</dbReference>
<evidence type="ECO:0000256" key="1">
    <source>
        <dbReference type="SAM" id="MobiDB-lite"/>
    </source>
</evidence>
<protein>
    <recommendedName>
        <fullName evidence="2">DUF6699 domain-containing protein</fullName>
    </recommendedName>
</protein>
<evidence type="ECO:0000313" key="4">
    <source>
        <dbReference type="Proteomes" id="UP000759537"/>
    </source>
</evidence>
<proteinExistence type="predicted"/>
<feature type="region of interest" description="Disordered" evidence="1">
    <location>
        <begin position="121"/>
        <end position="167"/>
    </location>
</feature>
<evidence type="ECO:0000259" key="2">
    <source>
        <dbReference type="Pfam" id="PF20415"/>
    </source>
</evidence>
<reference evidence="3" key="1">
    <citation type="submission" date="2019-10" db="EMBL/GenBank/DDBJ databases">
        <authorList>
            <consortium name="DOE Joint Genome Institute"/>
            <person name="Kuo A."/>
            <person name="Miyauchi S."/>
            <person name="Kiss E."/>
            <person name="Drula E."/>
            <person name="Kohler A."/>
            <person name="Sanchez-Garcia M."/>
            <person name="Andreopoulos B."/>
            <person name="Barry K.W."/>
            <person name="Bonito G."/>
            <person name="Buee M."/>
            <person name="Carver A."/>
            <person name="Chen C."/>
            <person name="Cichocki N."/>
            <person name="Clum A."/>
            <person name="Culley D."/>
            <person name="Crous P.W."/>
            <person name="Fauchery L."/>
            <person name="Girlanda M."/>
            <person name="Hayes R."/>
            <person name="Keri Z."/>
            <person name="LaButti K."/>
            <person name="Lipzen A."/>
            <person name="Lombard V."/>
            <person name="Magnuson J."/>
            <person name="Maillard F."/>
            <person name="Morin E."/>
            <person name="Murat C."/>
            <person name="Nolan M."/>
            <person name="Ohm R."/>
            <person name="Pangilinan J."/>
            <person name="Pereira M."/>
            <person name="Perotto S."/>
            <person name="Peter M."/>
            <person name="Riley R."/>
            <person name="Sitrit Y."/>
            <person name="Stielow B."/>
            <person name="Szollosi G."/>
            <person name="Zifcakova L."/>
            <person name="Stursova M."/>
            <person name="Spatafora J.W."/>
            <person name="Tedersoo L."/>
            <person name="Vaario L.-M."/>
            <person name="Yamada A."/>
            <person name="Yan M."/>
            <person name="Wang P."/>
            <person name="Xu J."/>
            <person name="Bruns T."/>
            <person name="Baldrian P."/>
            <person name="Vilgalys R."/>
            <person name="Henrissat B."/>
            <person name="Grigoriev I.V."/>
            <person name="Hibbett D."/>
            <person name="Nagy L.G."/>
            <person name="Martin F.M."/>
        </authorList>
    </citation>
    <scope>NUCLEOTIDE SEQUENCE</scope>
    <source>
        <strain evidence="3">Prilba</strain>
    </source>
</reference>
<dbReference type="Proteomes" id="UP000759537">
    <property type="component" value="Unassembled WGS sequence"/>
</dbReference>
<comment type="caution">
    <text evidence="3">The sequence shown here is derived from an EMBL/GenBank/DDBJ whole genome shotgun (WGS) entry which is preliminary data.</text>
</comment>
<feature type="compositionally biased region" description="Polar residues" evidence="1">
    <location>
        <begin position="39"/>
        <end position="51"/>
    </location>
</feature>
<reference evidence="3" key="2">
    <citation type="journal article" date="2020" name="Nat. Commun.">
        <title>Large-scale genome sequencing of mycorrhizal fungi provides insights into the early evolution of symbiotic traits.</title>
        <authorList>
            <person name="Miyauchi S."/>
            <person name="Kiss E."/>
            <person name="Kuo A."/>
            <person name="Drula E."/>
            <person name="Kohler A."/>
            <person name="Sanchez-Garcia M."/>
            <person name="Morin E."/>
            <person name="Andreopoulos B."/>
            <person name="Barry K.W."/>
            <person name="Bonito G."/>
            <person name="Buee M."/>
            <person name="Carver A."/>
            <person name="Chen C."/>
            <person name="Cichocki N."/>
            <person name="Clum A."/>
            <person name="Culley D."/>
            <person name="Crous P.W."/>
            <person name="Fauchery L."/>
            <person name="Girlanda M."/>
            <person name="Hayes R.D."/>
            <person name="Keri Z."/>
            <person name="LaButti K."/>
            <person name="Lipzen A."/>
            <person name="Lombard V."/>
            <person name="Magnuson J."/>
            <person name="Maillard F."/>
            <person name="Murat C."/>
            <person name="Nolan M."/>
            <person name="Ohm R.A."/>
            <person name="Pangilinan J."/>
            <person name="Pereira M.F."/>
            <person name="Perotto S."/>
            <person name="Peter M."/>
            <person name="Pfister S."/>
            <person name="Riley R."/>
            <person name="Sitrit Y."/>
            <person name="Stielow J.B."/>
            <person name="Szollosi G."/>
            <person name="Zifcakova L."/>
            <person name="Stursova M."/>
            <person name="Spatafora J.W."/>
            <person name="Tedersoo L."/>
            <person name="Vaario L.M."/>
            <person name="Yamada A."/>
            <person name="Yan M."/>
            <person name="Wang P."/>
            <person name="Xu J."/>
            <person name="Bruns T."/>
            <person name="Baldrian P."/>
            <person name="Vilgalys R."/>
            <person name="Dunand C."/>
            <person name="Henrissat B."/>
            <person name="Grigoriev I.V."/>
            <person name="Hibbett D."/>
            <person name="Nagy L.G."/>
            <person name="Martin F.M."/>
        </authorList>
    </citation>
    <scope>NUCLEOTIDE SEQUENCE</scope>
    <source>
        <strain evidence="3">Prilba</strain>
    </source>
</reference>
<evidence type="ECO:0000313" key="3">
    <source>
        <dbReference type="EMBL" id="KAF8482386.1"/>
    </source>
</evidence>
<sequence length="329" mass="36458">MSRRSHDTWGAARVLHAPRINPRPLPDIRSPLMTPHTKIPTSQPLATPRPSTTRHQHRGCTDEPGYSSSLEYSAAPRPRPRPTSQVVRTPLEPGPPLRGILKTGISRSSVVFRASLIQQDRDGYASSPEKGTTLKPSPASLSQSSKSSKPPHAANITNPNPSTPPATLHWKLLPFDARRSKGKLKFDFAREVDEVVLAEARGGSRPLSVLERNKSAAEPGLTEMVIFCAELPDWPVHVARQSGIRCVDVFEAIRDTYNVVLTATERSFHQTRVRDIERRRPPTPEGGKKGVRRRDLLDGKTMFLGLDWRTSDARYPNGCWCLKVSSPSA</sequence>
<dbReference type="AlphaFoldDB" id="A0A9P5MZD9"/>
<feature type="compositionally biased region" description="Low complexity" evidence="1">
    <location>
        <begin position="135"/>
        <end position="154"/>
    </location>
</feature>
<feature type="domain" description="DUF6699" evidence="2">
    <location>
        <begin position="186"/>
        <end position="307"/>
    </location>
</feature>